<dbReference type="GO" id="GO:0005516">
    <property type="term" value="F:calmodulin binding"/>
    <property type="evidence" value="ECO:0007669"/>
    <property type="project" value="UniProtKB-KW"/>
</dbReference>
<comment type="caution">
    <text evidence="11">The sequence shown here is derived from an EMBL/GenBank/DDBJ whole genome shotgun (WGS) entry which is preliminary data.</text>
</comment>
<dbReference type="PANTHER" id="PTHR31942">
    <property type="entry name" value="MLO-LIKE PROTEIN 1"/>
    <property type="match status" value="1"/>
</dbReference>
<proteinExistence type="inferred from homology"/>
<gene>
    <name evidence="8" type="primary">MLO</name>
    <name evidence="11" type="ORF">GOP47_0022373</name>
</gene>
<feature type="transmembrane region" description="Helical" evidence="10">
    <location>
        <begin position="390"/>
        <end position="411"/>
    </location>
</feature>
<evidence type="ECO:0000256" key="7">
    <source>
        <dbReference type="ARBA" id="ARBA00023265"/>
    </source>
</evidence>
<name>A0A9D4U576_ADICA</name>
<keyword evidence="12" id="KW-1185">Reference proteome</keyword>
<feature type="transmembrane region" description="Helical" evidence="10">
    <location>
        <begin position="288"/>
        <end position="306"/>
    </location>
</feature>
<evidence type="ECO:0000313" key="11">
    <source>
        <dbReference type="EMBL" id="KAI5061834.1"/>
    </source>
</evidence>
<dbReference type="OrthoDB" id="1388414at2759"/>
<evidence type="ECO:0000256" key="8">
    <source>
        <dbReference type="RuleBase" id="RU280816"/>
    </source>
</evidence>
<comment type="similarity">
    <text evidence="2 8">Belongs to the MLO family.</text>
</comment>
<dbReference type="GO" id="GO:0006952">
    <property type="term" value="P:defense response"/>
    <property type="evidence" value="ECO:0007669"/>
    <property type="project" value="UniProtKB-KW"/>
</dbReference>
<reference evidence="11" key="1">
    <citation type="submission" date="2021-01" db="EMBL/GenBank/DDBJ databases">
        <title>Adiantum capillus-veneris genome.</title>
        <authorList>
            <person name="Fang Y."/>
            <person name="Liao Q."/>
        </authorList>
    </citation>
    <scope>NUCLEOTIDE SEQUENCE</scope>
    <source>
        <strain evidence="11">H3</strain>
        <tissue evidence="11">Leaf</tissue>
    </source>
</reference>
<evidence type="ECO:0000256" key="2">
    <source>
        <dbReference type="ARBA" id="ARBA00006574"/>
    </source>
</evidence>
<sequence length="482" mass="54338">MAEETPALLNTPTWAIACTCAVFILISLIAERAIFFIGRIASNYNKAALLEAFEKIKEELIMVGFISIALTVGQNWFTKICVPSKWSTIMLLCSDSDSNSTESVQTTEGFSKRILASTEAVTESCKEGHVLFMSPDSIHELHILIFILALVHIVYTVVIVVLGMWVVSHWKAWEQRAATKELLSAHGGVRIVRDTSFVRARAANKWIRNPILAYVVAFFQQFYSTVTEIDYITLRYGFVKSHLAESSPFNFHKYIQRSFQEDFKHVVGISPGLWAYTVFWLLINVHGWETSIFVTLIPLLLLLAVGTKMQVIITKMAIQMADQHAVVLGMPLVKPNDNLFWFARPRFILHCLHFILFQNALEISFDIWAAVSFPPHNCLYGHPSSLVRRLVIGIVVQMVCGVVTLPIYALVSQMGSSVKRTVFEEHIQLALKRWHKRAKENTKKDDKTSTDSDAEGTSQEQPLAEDSVSVETEIVVHGPRSP</sequence>
<evidence type="ECO:0000256" key="6">
    <source>
        <dbReference type="ARBA" id="ARBA00023136"/>
    </source>
</evidence>
<feature type="transmembrane region" description="Helical" evidence="10">
    <location>
        <begin position="263"/>
        <end position="282"/>
    </location>
</feature>
<evidence type="ECO:0000256" key="4">
    <source>
        <dbReference type="ARBA" id="ARBA00022821"/>
    </source>
</evidence>
<dbReference type="InterPro" id="IPR004326">
    <property type="entry name" value="Mlo"/>
</dbReference>
<feature type="transmembrane region" description="Helical" evidence="10">
    <location>
        <begin position="141"/>
        <end position="167"/>
    </location>
</feature>
<feature type="transmembrane region" description="Helical" evidence="10">
    <location>
        <begin position="347"/>
        <end position="370"/>
    </location>
</feature>
<evidence type="ECO:0000256" key="1">
    <source>
        <dbReference type="ARBA" id="ARBA00004141"/>
    </source>
</evidence>
<feature type="transmembrane region" description="Helical" evidence="10">
    <location>
        <begin position="14"/>
        <end position="38"/>
    </location>
</feature>
<evidence type="ECO:0000256" key="10">
    <source>
        <dbReference type="SAM" id="Phobius"/>
    </source>
</evidence>
<organism evidence="11 12">
    <name type="scientific">Adiantum capillus-veneris</name>
    <name type="common">Maidenhair fern</name>
    <dbReference type="NCBI Taxonomy" id="13818"/>
    <lineage>
        <taxon>Eukaryota</taxon>
        <taxon>Viridiplantae</taxon>
        <taxon>Streptophyta</taxon>
        <taxon>Embryophyta</taxon>
        <taxon>Tracheophyta</taxon>
        <taxon>Polypodiopsida</taxon>
        <taxon>Polypodiidae</taxon>
        <taxon>Polypodiales</taxon>
        <taxon>Pteridineae</taxon>
        <taxon>Pteridaceae</taxon>
        <taxon>Vittarioideae</taxon>
        <taxon>Adiantum</taxon>
    </lineage>
</organism>
<dbReference type="PANTHER" id="PTHR31942:SF52">
    <property type="entry name" value="MLO-LIKE PROTEIN 1"/>
    <property type="match status" value="1"/>
</dbReference>
<keyword evidence="6 8" id="KW-0472">Membrane</keyword>
<evidence type="ECO:0000256" key="5">
    <source>
        <dbReference type="ARBA" id="ARBA00022989"/>
    </source>
</evidence>
<feature type="transmembrane region" description="Helical" evidence="10">
    <location>
        <begin position="59"/>
        <end position="77"/>
    </location>
</feature>
<dbReference type="GO" id="GO:0016020">
    <property type="term" value="C:membrane"/>
    <property type="evidence" value="ECO:0007669"/>
    <property type="project" value="UniProtKB-SubCell"/>
</dbReference>
<evidence type="ECO:0000256" key="3">
    <source>
        <dbReference type="ARBA" id="ARBA00022692"/>
    </source>
</evidence>
<keyword evidence="7 8" id="KW-0568">Pathogenesis-related protein</keyword>
<comment type="subcellular location">
    <subcellularLocation>
        <location evidence="1 8">Membrane</location>
        <topology evidence="1 8">Multi-pass membrane protein</topology>
    </subcellularLocation>
</comment>
<feature type="compositionally biased region" description="Basic and acidic residues" evidence="9">
    <location>
        <begin position="439"/>
        <end position="450"/>
    </location>
</feature>
<comment type="domain">
    <text evidence="8">The C-terminus contains a calmodulin-binding domain, which binds calmodulin in a calcium-dependent fashion.</text>
</comment>
<evidence type="ECO:0000313" key="12">
    <source>
        <dbReference type="Proteomes" id="UP000886520"/>
    </source>
</evidence>
<keyword evidence="5 8" id="KW-1133">Transmembrane helix</keyword>
<keyword evidence="8" id="KW-0112">Calmodulin-binding</keyword>
<comment type="function">
    <text evidence="8">May be involved in modulation of pathogen defense and leaf cell death.</text>
</comment>
<evidence type="ECO:0000256" key="9">
    <source>
        <dbReference type="SAM" id="MobiDB-lite"/>
    </source>
</evidence>
<feature type="region of interest" description="Disordered" evidence="9">
    <location>
        <begin position="438"/>
        <end position="482"/>
    </location>
</feature>
<keyword evidence="3 8" id="KW-0812">Transmembrane</keyword>
<keyword evidence="4 8" id="KW-0611">Plant defense</keyword>
<accession>A0A9D4U576</accession>
<protein>
    <recommendedName>
        <fullName evidence="8">MLO-like protein</fullName>
    </recommendedName>
</protein>
<dbReference type="EMBL" id="JABFUD020000022">
    <property type="protein sequence ID" value="KAI5061834.1"/>
    <property type="molecule type" value="Genomic_DNA"/>
</dbReference>
<dbReference type="Pfam" id="PF03094">
    <property type="entry name" value="Mlo"/>
    <property type="match status" value="1"/>
</dbReference>
<dbReference type="Proteomes" id="UP000886520">
    <property type="component" value="Chromosome 22"/>
</dbReference>
<dbReference type="AlphaFoldDB" id="A0A9D4U576"/>